<evidence type="ECO:0008006" key="3">
    <source>
        <dbReference type="Google" id="ProtNLM"/>
    </source>
</evidence>
<protein>
    <recommendedName>
        <fullName evidence="3">Toll-like receptor 1</fullName>
    </recommendedName>
</protein>
<feature type="non-terminal residue" evidence="1">
    <location>
        <position position="174"/>
    </location>
</feature>
<sequence length="174" mass="20054">LEVYQQTKVEKNADILIKLLAQYIEKFGDNLVNDRKLSLNTNNLRYTNARLREWKRKHDAGEIERSGSFSWLWNLLDDNALSNSDLEMLFNTFSRISSLQVLGDGQETEIDLNFFSNLKFIEVTQSSIIYIRGAEAIESLELSHCSLKDFNVFAALTSIIINDSPKVEWRTADK</sequence>
<reference evidence="1 2" key="1">
    <citation type="submission" date="2024-03" db="EMBL/GenBank/DDBJ databases">
        <title>The Acrasis kona genome and developmental transcriptomes reveal deep origins of eukaryotic multicellular pathways.</title>
        <authorList>
            <person name="Sheikh S."/>
            <person name="Fu C.-J."/>
            <person name="Brown M.W."/>
            <person name="Baldauf S.L."/>
        </authorList>
    </citation>
    <scope>NUCLEOTIDE SEQUENCE [LARGE SCALE GENOMIC DNA]</scope>
    <source>
        <strain evidence="1 2">ATCC MYA-3509</strain>
    </source>
</reference>
<dbReference type="AlphaFoldDB" id="A0AAW2YS90"/>
<feature type="non-terminal residue" evidence="1">
    <location>
        <position position="1"/>
    </location>
</feature>
<accession>A0AAW2YS90</accession>
<dbReference type="EMBL" id="JAOPGA020000603">
    <property type="protein sequence ID" value="KAL0479806.1"/>
    <property type="molecule type" value="Genomic_DNA"/>
</dbReference>
<organism evidence="1 2">
    <name type="scientific">Acrasis kona</name>
    <dbReference type="NCBI Taxonomy" id="1008807"/>
    <lineage>
        <taxon>Eukaryota</taxon>
        <taxon>Discoba</taxon>
        <taxon>Heterolobosea</taxon>
        <taxon>Tetramitia</taxon>
        <taxon>Eutetramitia</taxon>
        <taxon>Acrasidae</taxon>
        <taxon>Acrasis</taxon>
    </lineage>
</organism>
<comment type="caution">
    <text evidence="1">The sequence shown here is derived from an EMBL/GenBank/DDBJ whole genome shotgun (WGS) entry which is preliminary data.</text>
</comment>
<dbReference type="Proteomes" id="UP001431209">
    <property type="component" value="Unassembled WGS sequence"/>
</dbReference>
<keyword evidence="2" id="KW-1185">Reference proteome</keyword>
<name>A0AAW2YS90_9EUKA</name>
<proteinExistence type="predicted"/>
<evidence type="ECO:0000313" key="2">
    <source>
        <dbReference type="Proteomes" id="UP001431209"/>
    </source>
</evidence>
<evidence type="ECO:0000313" key="1">
    <source>
        <dbReference type="EMBL" id="KAL0479806.1"/>
    </source>
</evidence>
<gene>
    <name evidence="1" type="ORF">AKO1_007478</name>
</gene>